<evidence type="ECO:0000313" key="3">
    <source>
        <dbReference type="Proteomes" id="UP001201629"/>
    </source>
</evidence>
<proteinExistence type="predicted"/>
<sequence length="82" mass="9465">MSILRSGDEKFHYSDGSHKWIPPDPDYDQEVWDEQVRQHKHGHLRNERPKVRIQRLISVCASQRPLPGFGNVTFAVPEGSSL</sequence>
<organism evidence="2 3">
    <name type="scientific">Micromonospora trifolii</name>
    <dbReference type="NCBI Taxonomy" id="2911208"/>
    <lineage>
        <taxon>Bacteria</taxon>
        <taxon>Bacillati</taxon>
        <taxon>Actinomycetota</taxon>
        <taxon>Actinomycetes</taxon>
        <taxon>Micromonosporales</taxon>
        <taxon>Micromonosporaceae</taxon>
        <taxon>Micromonospora</taxon>
    </lineage>
</organism>
<dbReference type="Proteomes" id="UP001201629">
    <property type="component" value="Unassembled WGS sequence"/>
</dbReference>
<accession>A0ABS9MUE5</accession>
<comment type="caution">
    <text evidence="2">The sequence shown here is derived from an EMBL/GenBank/DDBJ whole genome shotgun (WGS) entry which is preliminary data.</text>
</comment>
<protein>
    <submittedName>
        <fullName evidence="2">Uncharacterized protein</fullName>
    </submittedName>
</protein>
<name>A0ABS9MUE5_9ACTN</name>
<evidence type="ECO:0000256" key="1">
    <source>
        <dbReference type="SAM" id="MobiDB-lite"/>
    </source>
</evidence>
<dbReference type="RefSeq" id="WP_238676747.1">
    <property type="nucleotide sequence ID" value="NZ_JAKKFD010000002.1"/>
</dbReference>
<feature type="region of interest" description="Disordered" evidence="1">
    <location>
        <begin position="1"/>
        <end position="24"/>
    </location>
</feature>
<keyword evidence="3" id="KW-1185">Reference proteome</keyword>
<evidence type="ECO:0000313" key="2">
    <source>
        <dbReference type="EMBL" id="MCG5441320.1"/>
    </source>
</evidence>
<gene>
    <name evidence="2" type="ORF">NIE79_001442</name>
</gene>
<dbReference type="EMBL" id="JAKKFD010000002">
    <property type="protein sequence ID" value="MCG5441320.1"/>
    <property type="molecule type" value="Genomic_DNA"/>
</dbReference>
<feature type="compositionally biased region" description="Basic and acidic residues" evidence="1">
    <location>
        <begin position="1"/>
        <end position="18"/>
    </location>
</feature>
<reference evidence="2 3" key="1">
    <citation type="submission" date="2022-01" db="EMBL/GenBank/DDBJ databases">
        <authorList>
            <person name="Riesco R."/>
            <person name="Trujillo M.E."/>
        </authorList>
    </citation>
    <scope>NUCLEOTIDE SEQUENCE [LARGE SCALE GENOMIC DNA]</scope>
    <source>
        <strain evidence="2 3">NIE79</strain>
    </source>
</reference>